<dbReference type="EMBL" id="HF935612">
    <property type="protein sequence ID" value="CCX11388.1"/>
    <property type="molecule type" value="Genomic_DNA"/>
</dbReference>
<name>U4L5G7_PYROM</name>
<evidence type="ECO:0000313" key="1">
    <source>
        <dbReference type="EMBL" id="CCX11388.1"/>
    </source>
</evidence>
<dbReference type="Proteomes" id="UP000018144">
    <property type="component" value="Unassembled WGS sequence"/>
</dbReference>
<gene>
    <name evidence="1" type="ORF">PCON_10982</name>
</gene>
<proteinExistence type="predicted"/>
<organism evidence="1 2">
    <name type="scientific">Pyronema omphalodes (strain CBS 100304)</name>
    <name type="common">Pyronema confluens</name>
    <dbReference type="NCBI Taxonomy" id="1076935"/>
    <lineage>
        <taxon>Eukaryota</taxon>
        <taxon>Fungi</taxon>
        <taxon>Dikarya</taxon>
        <taxon>Ascomycota</taxon>
        <taxon>Pezizomycotina</taxon>
        <taxon>Pezizomycetes</taxon>
        <taxon>Pezizales</taxon>
        <taxon>Pyronemataceae</taxon>
        <taxon>Pyronema</taxon>
    </lineage>
</organism>
<reference evidence="1 2" key="1">
    <citation type="journal article" date="2013" name="PLoS Genet.">
        <title>The genome and development-dependent transcriptomes of Pyronema confluens: a window into fungal evolution.</title>
        <authorList>
            <person name="Traeger S."/>
            <person name="Altegoer F."/>
            <person name="Freitag M."/>
            <person name="Gabaldon T."/>
            <person name="Kempken F."/>
            <person name="Kumar A."/>
            <person name="Marcet-Houben M."/>
            <person name="Poggeler S."/>
            <person name="Stajich J.E."/>
            <person name="Nowrousian M."/>
        </authorList>
    </citation>
    <scope>NUCLEOTIDE SEQUENCE [LARGE SCALE GENOMIC DNA]</scope>
    <source>
        <strain evidence="2">CBS 100304</strain>
        <tissue evidence="1">Vegetative mycelium</tissue>
    </source>
</reference>
<keyword evidence="2" id="KW-1185">Reference proteome</keyword>
<protein>
    <submittedName>
        <fullName evidence="1">Uncharacterized protein</fullName>
    </submittedName>
</protein>
<evidence type="ECO:0000313" key="2">
    <source>
        <dbReference type="Proteomes" id="UP000018144"/>
    </source>
</evidence>
<dbReference type="AlphaFoldDB" id="U4L5G7"/>
<accession>U4L5G7</accession>
<sequence>MYWWLHSALARGSIGKDCKLRRG</sequence>